<dbReference type="GO" id="GO:0030659">
    <property type="term" value="C:cytoplasmic vesicle membrane"/>
    <property type="evidence" value="ECO:0007669"/>
    <property type="project" value="UniProtKB-SubCell"/>
</dbReference>
<dbReference type="PANTHER" id="PTHR13038:SF10">
    <property type="entry name" value="AUTOPHAGY-RELATED PROTEIN 9"/>
    <property type="match status" value="1"/>
</dbReference>
<feature type="region of interest" description="Disordered" evidence="20">
    <location>
        <begin position="49"/>
        <end position="242"/>
    </location>
</feature>
<evidence type="ECO:0000256" key="7">
    <source>
        <dbReference type="ARBA" id="ARBA00022448"/>
    </source>
</evidence>
<dbReference type="GO" id="GO:0005776">
    <property type="term" value="C:autophagosome"/>
    <property type="evidence" value="ECO:0007669"/>
    <property type="project" value="TreeGrafter"/>
</dbReference>
<gene>
    <name evidence="21" type="ORF">FA13DRAFT_1787859</name>
</gene>
<dbReference type="GO" id="GO:0034045">
    <property type="term" value="C:phagophore assembly site membrane"/>
    <property type="evidence" value="ECO:0007669"/>
    <property type="project" value="UniProtKB-SubCell"/>
</dbReference>
<evidence type="ECO:0000256" key="16">
    <source>
        <dbReference type="ARBA" id="ARBA00024615"/>
    </source>
</evidence>
<sequence>MASGSRRPRDNNDASGSSLSFFSPGSGLASSRPFLNMINPIGRQYQGYIRADAPLDEEEENEHAQAKGGDFTEEEDSNVAARKGRAATPSAKSQGKRRAGMSGSSVRQGDGSEMNLLRPNIHRKEEQEQSEDDEVPQDFMVEARSPPKHAKSRNKRTSAEGANVPPPPVTRTASGGRVQPLYSVAGAKSPSRAQPLLPTHVSQPPKPSDLEQERSATPSSIPRAPSSLGGASSDGTRQQGKTMRGLDEYEKALWNWVNVYNLDAFLQDVYAYYEGNGIYSIALSRGLNLLTVGFVIGFSTFLLGCIDYSKFRHQKVTHLSDVVIDRCVAKFSGFTLLFFILFTAFYVWQIVSYILSVMRLVDMYNFYTHLLKIPDTDIQTISWSEVVRRIGAIREENPITAISSKSRHKDNNTSTAKLDAHDIANRILRQENYLIALFNKELVDLRVPLPSVLSRFVTEEQGKGKVLTQALEWNLRFCLMEYLFDEHGKVRKVFLKSRNRAALIEGLRRRFVFMGILNAIFAPLIVSYFLMYSFFRYFEQYHKDPGSIGGRRYTLYAQWKFREFNELPHIFTRRLDESYPIASMYIGQFPNGKLDHHHELSPRFVAFVAGSFAAVLVLATVLDPDLFLNFEITPHRTVLFYLGIFGGILTVVRGMIPEENRVFDPELLMTEVITYTHYMPDEWTGQLHSKSVHEQFGELFAMKVMIFVREIVSVVATPFVLWFSLPECAPQIVDFFREFSVHVDGRGYVCSFAEFNFERHGNVKFGAPAKAQDKRMISNEGKMEKSFLNFKATNPDWNPSDPSGSLYLNRMADITANLHHTLSSRRRQQAQINPHSDLSATVHFAPDIGSSTGRLDRSQDYDRALKQSQAAALARRKHMGLGAHGMAGSMMTMSMLGAGMATSVYAGGASMADTAVLGDSQNSMVLGEGQQQQPTQDEGSDSAHPATSSGRLDNEIGLGDSYVDGAKRPVQPFIAEQDDEEERLLEDGGVLGLLAQIYGRREGQGGVGIS</sequence>
<evidence type="ECO:0000313" key="22">
    <source>
        <dbReference type="Proteomes" id="UP000298030"/>
    </source>
</evidence>
<proteinExistence type="inferred from homology"/>
<comment type="similarity">
    <text evidence="5 19">Belongs to the ATG9 family.</text>
</comment>
<keyword evidence="7 19" id="KW-0813">Transport</keyword>
<evidence type="ECO:0000256" key="6">
    <source>
        <dbReference type="ARBA" id="ARBA00018074"/>
    </source>
</evidence>
<dbReference type="GO" id="GO:0000422">
    <property type="term" value="P:autophagy of mitochondrion"/>
    <property type="evidence" value="ECO:0007669"/>
    <property type="project" value="TreeGrafter"/>
</dbReference>
<dbReference type="GO" id="GO:0034727">
    <property type="term" value="P:piecemeal microautophagy of the nucleus"/>
    <property type="evidence" value="ECO:0007669"/>
    <property type="project" value="TreeGrafter"/>
</dbReference>
<comment type="catalytic activity">
    <reaction evidence="18">
        <text>a 1,2-diacyl-sn-glycero-3-phosphocholine(in) = a 1,2-diacyl-sn-glycero-3-phosphocholine(out)</text>
        <dbReference type="Rhea" id="RHEA:38571"/>
        <dbReference type="ChEBI" id="CHEBI:57643"/>
    </reaction>
</comment>
<feature type="compositionally biased region" description="Polar residues" evidence="20">
    <location>
        <begin position="229"/>
        <end position="241"/>
    </location>
</feature>
<comment type="subcellular location">
    <subcellularLocation>
        <location evidence="1">Cytoplasmic vesicle membrane</location>
        <topology evidence="1">Multi-pass membrane protein</topology>
    </subcellularLocation>
    <subcellularLocation>
        <location evidence="2">Endoplasmic reticulum membrane</location>
        <topology evidence="2">Multi-pass membrane protein</topology>
    </subcellularLocation>
    <subcellularLocation>
        <location evidence="4">Golgi apparatus membrane</location>
        <topology evidence="4">Multi-pass membrane protein</topology>
    </subcellularLocation>
    <subcellularLocation>
        <location evidence="3 19">Preautophagosomal structure membrane</location>
        <topology evidence="3 19">Multi-pass membrane protein</topology>
    </subcellularLocation>
</comment>
<dbReference type="PANTHER" id="PTHR13038">
    <property type="entry name" value="APG9 AUTOPHAGY 9"/>
    <property type="match status" value="1"/>
</dbReference>
<dbReference type="GO" id="GO:0005789">
    <property type="term" value="C:endoplasmic reticulum membrane"/>
    <property type="evidence" value="ECO:0007669"/>
    <property type="project" value="UniProtKB-SubCell"/>
</dbReference>
<evidence type="ECO:0000256" key="20">
    <source>
        <dbReference type="SAM" id="MobiDB-lite"/>
    </source>
</evidence>
<comment type="catalytic activity">
    <reaction evidence="17">
        <text>a 1,2-diacyl-sn-glycero-3-phospho-(1D-myo-inositol-3-phosphate)(in) = a 1,2-diacyl-sn-glycero-3-phospho-(1D-myo-inositol-3-phosphate)(out)</text>
        <dbReference type="Rhea" id="RHEA:67920"/>
        <dbReference type="ChEBI" id="CHEBI:58088"/>
    </reaction>
</comment>
<evidence type="ECO:0000256" key="9">
    <source>
        <dbReference type="ARBA" id="ARBA00022989"/>
    </source>
</evidence>
<feature type="transmembrane region" description="Helical" evidence="19">
    <location>
        <begin position="331"/>
        <end position="355"/>
    </location>
</feature>
<keyword evidence="8 19" id="KW-0812">Transmembrane</keyword>
<evidence type="ECO:0000256" key="14">
    <source>
        <dbReference type="ARBA" id="ARBA00023329"/>
    </source>
</evidence>
<dbReference type="EMBL" id="QPFP01000006">
    <property type="protein sequence ID" value="TEB36418.1"/>
    <property type="molecule type" value="Genomic_DNA"/>
</dbReference>
<evidence type="ECO:0000256" key="12">
    <source>
        <dbReference type="ARBA" id="ARBA00023055"/>
    </source>
</evidence>
<comment type="caution">
    <text evidence="21">The sequence shown here is derived from an EMBL/GenBank/DDBJ whole genome shotgun (WGS) entry which is preliminary data.</text>
</comment>
<evidence type="ECO:0000256" key="11">
    <source>
        <dbReference type="ARBA" id="ARBA00023034"/>
    </source>
</evidence>
<evidence type="ECO:0000256" key="5">
    <source>
        <dbReference type="ARBA" id="ARBA00006185"/>
    </source>
</evidence>
<evidence type="ECO:0000256" key="13">
    <source>
        <dbReference type="ARBA" id="ARBA00023136"/>
    </source>
</evidence>
<reference evidence="21 22" key="1">
    <citation type="journal article" date="2019" name="Nat. Ecol. Evol.">
        <title>Megaphylogeny resolves global patterns of mushroom evolution.</title>
        <authorList>
            <person name="Varga T."/>
            <person name="Krizsan K."/>
            <person name="Foldi C."/>
            <person name="Dima B."/>
            <person name="Sanchez-Garcia M."/>
            <person name="Sanchez-Ramirez S."/>
            <person name="Szollosi G.J."/>
            <person name="Szarkandi J.G."/>
            <person name="Papp V."/>
            <person name="Albert L."/>
            <person name="Andreopoulos W."/>
            <person name="Angelini C."/>
            <person name="Antonin V."/>
            <person name="Barry K.W."/>
            <person name="Bougher N.L."/>
            <person name="Buchanan P."/>
            <person name="Buyck B."/>
            <person name="Bense V."/>
            <person name="Catcheside P."/>
            <person name="Chovatia M."/>
            <person name="Cooper J."/>
            <person name="Damon W."/>
            <person name="Desjardin D."/>
            <person name="Finy P."/>
            <person name="Geml J."/>
            <person name="Haridas S."/>
            <person name="Hughes K."/>
            <person name="Justo A."/>
            <person name="Karasinski D."/>
            <person name="Kautmanova I."/>
            <person name="Kiss B."/>
            <person name="Kocsube S."/>
            <person name="Kotiranta H."/>
            <person name="LaButti K.M."/>
            <person name="Lechner B.E."/>
            <person name="Liimatainen K."/>
            <person name="Lipzen A."/>
            <person name="Lukacs Z."/>
            <person name="Mihaltcheva S."/>
            <person name="Morgado L.N."/>
            <person name="Niskanen T."/>
            <person name="Noordeloos M.E."/>
            <person name="Ohm R.A."/>
            <person name="Ortiz-Santana B."/>
            <person name="Ovrebo C."/>
            <person name="Racz N."/>
            <person name="Riley R."/>
            <person name="Savchenko A."/>
            <person name="Shiryaev A."/>
            <person name="Soop K."/>
            <person name="Spirin V."/>
            <person name="Szebenyi C."/>
            <person name="Tomsovsky M."/>
            <person name="Tulloss R.E."/>
            <person name="Uehling J."/>
            <person name="Grigoriev I.V."/>
            <person name="Vagvolgyi C."/>
            <person name="Papp T."/>
            <person name="Martin F.M."/>
            <person name="Miettinen O."/>
            <person name="Hibbett D.S."/>
            <person name="Nagy L.G."/>
        </authorList>
    </citation>
    <scope>NUCLEOTIDE SEQUENCE [LARGE SCALE GENOMIC DNA]</scope>
    <source>
        <strain evidence="21 22">FP101781</strain>
    </source>
</reference>
<keyword evidence="10 19" id="KW-0072">Autophagy</keyword>
<keyword evidence="9 19" id="KW-1133">Transmembrane helix</keyword>
<keyword evidence="14" id="KW-0968">Cytoplasmic vesicle</keyword>
<evidence type="ECO:0000256" key="18">
    <source>
        <dbReference type="ARBA" id="ARBA00024631"/>
    </source>
</evidence>
<accession>A0A4Y7TR92</accession>
<feature type="transmembrane region" description="Helical" evidence="19">
    <location>
        <begin position="511"/>
        <end position="535"/>
    </location>
</feature>
<keyword evidence="12 19" id="KW-0445">Lipid transport</keyword>
<feature type="region of interest" description="Disordered" evidence="20">
    <location>
        <begin position="926"/>
        <end position="964"/>
    </location>
</feature>
<keyword evidence="22" id="KW-1185">Reference proteome</keyword>
<feature type="region of interest" description="Disordered" evidence="20">
    <location>
        <begin position="1"/>
        <end position="34"/>
    </location>
</feature>
<dbReference type="Pfam" id="PF04109">
    <property type="entry name" value="ATG9"/>
    <property type="match status" value="1"/>
</dbReference>
<dbReference type="Proteomes" id="UP000298030">
    <property type="component" value="Unassembled WGS sequence"/>
</dbReference>
<keyword evidence="11" id="KW-0333">Golgi apparatus</keyword>
<evidence type="ECO:0000256" key="19">
    <source>
        <dbReference type="RuleBase" id="RU364027"/>
    </source>
</evidence>
<evidence type="ECO:0000256" key="4">
    <source>
        <dbReference type="ARBA" id="ARBA00004653"/>
    </source>
</evidence>
<dbReference type="GO" id="GO:0006869">
    <property type="term" value="P:lipid transport"/>
    <property type="evidence" value="ECO:0007669"/>
    <property type="project" value="UniProtKB-KW"/>
</dbReference>
<feature type="transmembrane region" description="Helical" evidence="19">
    <location>
        <begin position="604"/>
        <end position="626"/>
    </location>
</feature>
<feature type="compositionally biased region" description="Basic residues" evidence="20">
    <location>
        <begin position="146"/>
        <end position="156"/>
    </location>
</feature>
<comment type="catalytic activity">
    <reaction evidence="15">
        <text>a 1,2-diacyl-sn-glycero-3-phospho-L-serine(in) = a 1,2-diacyl-sn-glycero-3-phospho-L-serine(out)</text>
        <dbReference type="Rhea" id="RHEA:38663"/>
        <dbReference type="ChEBI" id="CHEBI:57262"/>
    </reaction>
</comment>
<evidence type="ECO:0000256" key="2">
    <source>
        <dbReference type="ARBA" id="ARBA00004477"/>
    </source>
</evidence>
<evidence type="ECO:0000256" key="8">
    <source>
        <dbReference type="ARBA" id="ARBA00022692"/>
    </source>
</evidence>
<feature type="transmembrane region" description="Helical" evidence="19">
    <location>
        <begin position="638"/>
        <end position="656"/>
    </location>
</feature>
<feature type="compositionally biased region" description="Low complexity" evidence="20">
    <location>
        <begin position="14"/>
        <end position="31"/>
    </location>
</feature>
<evidence type="ECO:0000256" key="1">
    <source>
        <dbReference type="ARBA" id="ARBA00004439"/>
    </source>
</evidence>
<dbReference type="GO" id="GO:0000139">
    <property type="term" value="C:Golgi membrane"/>
    <property type="evidence" value="ECO:0007669"/>
    <property type="project" value="UniProtKB-SubCell"/>
</dbReference>
<feature type="region of interest" description="Disordered" evidence="20">
    <location>
        <begin position="829"/>
        <end position="857"/>
    </location>
</feature>
<comment type="catalytic activity">
    <reaction evidence="16">
        <text>a 1,2-diacyl-sn-glycero-3-phosphoethanolamine(in) = a 1,2-diacyl-sn-glycero-3-phosphoethanolamine(out)</text>
        <dbReference type="Rhea" id="RHEA:38895"/>
        <dbReference type="ChEBI" id="CHEBI:64612"/>
    </reaction>
</comment>
<protein>
    <recommendedName>
        <fullName evidence="6 19">Autophagy-related protein 9</fullName>
    </recommendedName>
</protein>
<keyword evidence="13 19" id="KW-0472">Membrane</keyword>
<dbReference type="STRING" id="71717.A0A4Y7TR92"/>
<dbReference type="OrthoDB" id="2020634at2759"/>
<feature type="compositionally biased region" description="Polar residues" evidence="20">
    <location>
        <begin position="926"/>
        <end position="937"/>
    </location>
</feature>
<feature type="compositionally biased region" description="Polar residues" evidence="20">
    <location>
        <begin position="829"/>
        <end position="839"/>
    </location>
</feature>
<organism evidence="21 22">
    <name type="scientific">Coprinellus micaceus</name>
    <name type="common">Glistening ink-cap mushroom</name>
    <name type="synonym">Coprinus micaceus</name>
    <dbReference type="NCBI Taxonomy" id="71717"/>
    <lineage>
        <taxon>Eukaryota</taxon>
        <taxon>Fungi</taxon>
        <taxon>Dikarya</taxon>
        <taxon>Basidiomycota</taxon>
        <taxon>Agaricomycotina</taxon>
        <taxon>Agaricomycetes</taxon>
        <taxon>Agaricomycetidae</taxon>
        <taxon>Agaricales</taxon>
        <taxon>Agaricineae</taxon>
        <taxon>Psathyrellaceae</taxon>
        <taxon>Coprinellus</taxon>
    </lineage>
</organism>
<comment type="function">
    <text evidence="19">Phospholipid scramblase involved in autophagy. Cycles between the preautophagosomal structure/phagophore assembly site (PAS) and the cytoplasmic vesicle pool and supplies membrane for the growing autophagosome. Lipid scramblase activity plays a key role in preautophagosomal structure/phagophore assembly by distributing the phospholipids that arrive through ATG2 from the cytoplasmic to the luminal leaflet of the bilayer, thereby driving autophagosomal membrane expansion.</text>
</comment>
<dbReference type="GO" id="GO:0034497">
    <property type="term" value="P:protein localization to phagophore assembly site"/>
    <property type="evidence" value="ECO:0007669"/>
    <property type="project" value="TreeGrafter"/>
</dbReference>
<dbReference type="GO" id="GO:0061709">
    <property type="term" value="P:reticulophagy"/>
    <property type="evidence" value="ECO:0007669"/>
    <property type="project" value="TreeGrafter"/>
</dbReference>
<evidence type="ECO:0000313" key="21">
    <source>
        <dbReference type="EMBL" id="TEB36418.1"/>
    </source>
</evidence>
<name>A0A4Y7TR92_COPMI</name>
<dbReference type="AlphaFoldDB" id="A0A4Y7TR92"/>
<evidence type="ECO:0000256" key="17">
    <source>
        <dbReference type="ARBA" id="ARBA00024621"/>
    </source>
</evidence>
<evidence type="ECO:0000256" key="3">
    <source>
        <dbReference type="ARBA" id="ARBA00004511"/>
    </source>
</evidence>
<evidence type="ECO:0000256" key="15">
    <source>
        <dbReference type="ARBA" id="ARBA00024479"/>
    </source>
</evidence>
<evidence type="ECO:0000256" key="10">
    <source>
        <dbReference type="ARBA" id="ARBA00023006"/>
    </source>
</evidence>
<dbReference type="InterPro" id="IPR007241">
    <property type="entry name" value="Autophagy-rel_prot_9"/>
</dbReference>
<feature type="transmembrane region" description="Helical" evidence="19">
    <location>
        <begin position="289"/>
        <end position="311"/>
    </location>
</feature>